<dbReference type="InterPro" id="IPR003439">
    <property type="entry name" value="ABC_transporter-like_ATP-bd"/>
</dbReference>
<accession>A0A540VLE6</accession>
<dbReference type="GO" id="GO:0005524">
    <property type="term" value="F:ATP binding"/>
    <property type="evidence" value="ECO:0007669"/>
    <property type="project" value="UniProtKB-KW"/>
</dbReference>
<dbReference type="SUPFAM" id="SSF52540">
    <property type="entry name" value="P-loop containing nucleoside triphosphate hydrolases"/>
    <property type="match status" value="1"/>
</dbReference>
<evidence type="ECO:0000256" key="1">
    <source>
        <dbReference type="ARBA" id="ARBA00022448"/>
    </source>
</evidence>
<feature type="domain" description="ABC transporter" evidence="4">
    <location>
        <begin position="5"/>
        <end position="255"/>
    </location>
</feature>
<name>A0A540VLE6_9CHLR</name>
<dbReference type="PANTHER" id="PTHR43230">
    <property type="entry name" value="ABC-TYPE DIPEPTIDE/OLIGOPEPTIDE TRANSPORT SYSTEM, ATPASE COMPONENT"/>
    <property type="match status" value="1"/>
</dbReference>
<dbReference type="InterPro" id="IPR027417">
    <property type="entry name" value="P-loop_NTPase"/>
</dbReference>
<dbReference type="PROSITE" id="PS50893">
    <property type="entry name" value="ABC_TRANSPORTER_2"/>
    <property type="match status" value="1"/>
</dbReference>
<dbReference type="Pfam" id="PF00005">
    <property type="entry name" value="ABC_tran"/>
    <property type="match status" value="1"/>
</dbReference>
<evidence type="ECO:0000256" key="3">
    <source>
        <dbReference type="ARBA" id="ARBA00022840"/>
    </source>
</evidence>
<evidence type="ECO:0000259" key="4">
    <source>
        <dbReference type="PROSITE" id="PS50893"/>
    </source>
</evidence>
<dbReference type="OrthoDB" id="9806285at2"/>
<dbReference type="GO" id="GO:0016887">
    <property type="term" value="F:ATP hydrolysis activity"/>
    <property type="evidence" value="ECO:0007669"/>
    <property type="project" value="InterPro"/>
</dbReference>
<dbReference type="InterPro" id="IPR013563">
    <property type="entry name" value="Oligopep_ABC_C"/>
</dbReference>
<dbReference type="PANTHER" id="PTHR43230:SF3">
    <property type="entry name" value="ABC-TYPE DIPEPTIDE_OLIGOPEPTIDE TRANSPORT SYSTEM, ATPASE COMPONENT"/>
    <property type="match status" value="1"/>
</dbReference>
<evidence type="ECO:0000313" key="5">
    <source>
        <dbReference type="EMBL" id="TQE97581.1"/>
    </source>
</evidence>
<organism evidence="5 6">
    <name type="scientific">Litorilinea aerophila</name>
    <dbReference type="NCBI Taxonomy" id="1204385"/>
    <lineage>
        <taxon>Bacteria</taxon>
        <taxon>Bacillati</taxon>
        <taxon>Chloroflexota</taxon>
        <taxon>Caldilineae</taxon>
        <taxon>Caldilineales</taxon>
        <taxon>Caldilineaceae</taxon>
        <taxon>Litorilinea</taxon>
    </lineage>
</organism>
<sequence>MTAFLELRHVSKVFSSGLIRKKRTVALDDISFSINTDTPSVLAIAGESGSGKTTLGMMLMGFLAPTSGQVLYKGQDLHKLSRADQMEFRREVQAIFQDPFSVYNPFYPVDHVLEVPIQKFKLARSRAEARALMEEALSNVGLQPEETLGRYPHQLSGGQRQRIMVARALLTKPRLIIADEPVSMVDASLRATILESLRRLNQEFGISILYITHDLTTAYHISHDILILYRGSIAEAGDVEQVIQDPQHPYTQLLVDSIPWPDLDHTWGQSRLKPTNGKMVDGPGTGCKFADRCPHVMDICRRESPPYFQLSPQRVAACFLHQGAPTVASDAIEQVFARA</sequence>
<reference evidence="5 6" key="1">
    <citation type="submission" date="2019-06" db="EMBL/GenBank/DDBJ databases">
        <title>Genome sequence of Litorilinea aerophila BAA-2444.</title>
        <authorList>
            <person name="Maclea K.S."/>
            <person name="Maurais E.G."/>
            <person name="Iannazzi L.C."/>
        </authorList>
    </citation>
    <scope>NUCLEOTIDE SEQUENCE [LARGE SCALE GENOMIC DNA]</scope>
    <source>
        <strain evidence="5 6">ATCC BAA-2444</strain>
    </source>
</reference>
<dbReference type="RefSeq" id="WP_141608308.1">
    <property type="nucleotide sequence ID" value="NZ_VIGC02000002.1"/>
</dbReference>
<keyword evidence="3 5" id="KW-0067">ATP-binding</keyword>
<dbReference type="InterPro" id="IPR003593">
    <property type="entry name" value="AAA+_ATPase"/>
</dbReference>
<keyword evidence="6" id="KW-1185">Reference proteome</keyword>
<dbReference type="Gene3D" id="3.40.50.300">
    <property type="entry name" value="P-loop containing nucleotide triphosphate hydrolases"/>
    <property type="match status" value="1"/>
</dbReference>
<dbReference type="CDD" id="cd03257">
    <property type="entry name" value="ABC_NikE_OppD_transporters"/>
    <property type="match status" value="1"/>
</dbReference>
<dbReference type="InParanoid" id="A0A540VLE6"/>
<evidence type="ECO:0000313" key="6">
    <source>
        <dbReference type="Proteomes" id="UP000317371"/>
    </source>
</evidence>
<dbReference type="InterPro" id="IPR017871">
    <property type="entry name" value="ABC_transporter-like_CS"/>
</dbReference>
<protein>
    <submittedName>
        <fullName evidence="5">ABC transporter ATP-binding protein</fullName>
    </submittedName>
</protein>
<dbReference type="Pfam" id="PF08352">
    <property type="entry name" value="oligo_HPY"/>
    <property type="match status" value="1"/>
</dbReference>
<gene>
    <name evidence="5" type="ORF">FKZ61_01515</name>
</gene>
<dbReference type="SMART" id="SM00382">
    <property type="entry name" value="AAA"/>
    <property type="match status" value="1"/>
</dbReference>
<dbReference type="EMBL" id="VIGC01000002">
    <property type="protein sequence ID" value="TQE97581.1"/>
    <property type="molecule type" value="Genomic_DNA"/>
</dbReference>
<dbReference type="AlphaFoldDB" id="A0A540VLE6"/>
<proteinExistence type="predicted"/>
<dbReference type="GO" id="GO:0015833">
    <property type="term" value="P:peptide transport"/>
    <property type="evidence" value="ECO:0007669"/>
    <property type="project" value="InterPro"/>
</dbReference>
<dbReference type="Proteomes" id="UP000317371">
    <property type="component" value="Unassembled WGS sequence"/>
</dbReference>
<evidence type="ECO:0000256" key="2">
    <source>
        <dbReference type="ARBA" id="ARBA00022741"/>
    </source>
</evidence>
<keyword evidence="1" id="KW-0813">Transport</keyword>
<keyword evidence="2" id="KW-0547">Nucleotide-binding</keyword>
<dbReference type="PROSITE" id="PS00211">
    <property type="entry name" value="ABC_TRANSPORTER_1"/>
    <property type="match status" value="1"/>
</dbReference>
<dbReference type="NCBIfam" id="TIGR01727">
    <property type="entry name" value="oligo_HPY"/>
    <property type="match status" value="1"/>
</dbReference>
<comment type="caution">
    <text evidence="5">The sequence shown here is derived from an EMBL/GenBank/DDBJ whole genome shotgun (WGS) entry which is preliminary data.</text>
</comment>